<reference evidence="9 10" key="1">
    <citation type="submission" date="2018-11" db="EMBL/GenBank/DDBJ databases">
        <title>Genomic Encyclopedia of Type Strains, Phase IV (KMG-IV): sequencing the most valuable type-strain genomes for metagenomic binning, comparative biology and taxonomic classification.</title>
        <authorList>
            <person name="Goeker M."/>
        </authorList>
    </citation>
    <scope>NUCLEOTIDE SEQUENCE [LARGE SCALE GENOMIC DNA]</scope>
    <source>
        <strain evidence="9 10">DSM 5900</strain>
    </source>
</reference>
<proteinExistence type="inferred from homology"/>
<dbReference type="EMBL" id="RJKX01000013">
    <property type="protein sequence ID" value="ROP99594.1"/>
    <property type="molecule type" value="Genomic_DNA"/>
</dbReference>
<dbReference type="CDD" id="cd06261">
    <property type="entry name" value="TM_PBP2"/>
    <property type="match status" value="1"/>
</dbReference>
<dbReference type="InterPro" id="IPR035906">
    <property type="entry name" value="MetI-like_sf"/>
</dbReference>
<evidence type="ECO:0000256" key="5">
    <source>
        <dbReference type="ARBA" id="ARBA00022989"/>
    </source>
</evidence>
<feature type="transmembrane region" description="Helical" evidence="7">
    <location>
        <begin position="150"/>
        <end position="169"/>
    </location>
</feature>
<evidence type="ECO:0000256" key="4">
    <source>
        <dbReference type="ARBA" id="ARBA00022692"/>
    </source>
</evidence>
<evidence type="ECO:0000313" key="9">
    <source>
        <dbReference type="EMBL" id="ROP99594.1"/>
    </source>
</evidence>
<protein>
    <submittedName>
        <fullName evidence="9">Carbohydrate ABC transporter membrane protein 2 (CUT1 family)</fullName>
    </submittedName>
</protein>
<dbReference type="PROSITE" id="PS50928">
    <property type="entry name" value="ABC_TM1"/>
    <property type="match status" value="1"/>
</dbReference>
<sequence length="287" mass="32209">MTAAAPTMRPPRLAVRLRPLYRWLGLVALLALTVAFLLPILWMTTTSFQAGEKMFQLTTDWIPTVWHWENYPNALSRAAFPTFFFNSTVVSVIVMAGNVVFCTLAGYGLAKFRFPGDRWVLLAILCTLMLPLEVTLVPTFLVVYEFGWLNSYQGIAGPLVIEAFGIFLMRQSMLSIPADYIEAARIDGAGELRILWKIIVPQCRPALAVLAVFSFRDSWDQFLWPLTVVSVNEYRTFPLGLVAFGEDYGTPPTEQMSIAVLATIPVFLLFAVLQRWVNRGFGLSGLK</sequence>
<comment type="subcellular location">
    <subcellularLocation>
        <location evidence="1 7">Cell membrane</location>
        <topology evidence="1 7">Multi-pass membrane protein</topology>
    </subcellularLocation>
</comment>
<evidence type="ECO:0000256" key="6">
    <source>
        <dbReference type="ARBA" id="ARBA00023136"/>
    </source>
</evidence>
<keyword evidence="10" id="KW-1185">Reference proteome</keyword>
<feature type="transmembrane region" description="Helical" evidence="7">
    <location>
        <begin position="119"/>
        <end position="144"/>
    </location>
</feature>
<evidence type="ECO:0000256" key="1">
    <source>
        <dbReference type="ARBA" id="ARBA00004651"/>
    </source>
</evidence>
<gene>
    <name evidence="9" type="ORF">EDC65_1378</name>
</gene>
<dbReference type="Proteomes" id="UP000278222">
    <property type="component" value="Unassembled WGS sequence"/>
</dbReference>
<comment type="caution">
    <text evidence="9">The sequence shown here is derived from an EMBL/GenBank/DDBJ whole genome shotgun (WGS) entry which is preliminary data.</text>
</comment>
<evidence type="ECO:0000256" key="2">
    <source>
        <dbReference type="ARBA" id="ARBA00022448"/>
    </source>
</evidence>
<evidence type="ECO:0000256" key="3">
    <source>
        <dbReference type="ARBA" id="ARBA00022475"/>
    </source>
</evidence>
<feature type="domain" description="ABC transmembrane type-1" evidence="8">
    <location>
        <begin position="84"/>
        <end position="273"/>
    </location>
</feature>
<feature type="transmembrane region" description="Helical" evidence="7">
    <location>
        <begin position="83"/>
        <end position="107"/>
    </location>
</feature>
<evidence type="ECO:0000259" key="8">
    <source>
        <dbReference type="PROSITE" id="PS50928"/>
    </source>
</evidence>
<dbReference type="OrthoDB" id="7915284at2"/>
<name>A0A3N1M987_9PROT</name>
<evidence type="ECO:0000313" key="10">
    <source>
        <dbReference type="Proteomes" id="UP000278222"/>
    </source>
</evidence>
<dbReference type="GO" id="GO:0005886">
    <property type="term" value="C:plasma membrane"/>
    <property type="evidence" value="ECO:0007669"/>
    <property type="project" value="UniProtKB-SubCell"/>
</dbReference>
<feature type="transmembrane region" description="Helical" evidence="7">
    <location>
        <begin position="256"/>
        <end position="277"/>
    </location>
</feature>
<dbReference type="AlphaFoldDB" id="A0A3N1M987"/>
<dbReference type="RefSeq" id="WP_123688968.1">
    <property type="nucleotide sequence ID" value="NZ_AP019700.1"/>
</dbReference>
<comment type="similarity">
    <text evidence="7">Belongs to the binding-protein-dependent transport system permease family.</text>
</comment>
<keyword evidence="2 7" id="KW-0813">Transport</keyword>
<keyword evidence="4 7" id="KW-0812">Transmembrane</keyword>
<keyword evidence="3" id="KW-1003">Cell membrane</keyword>
<dbReference type="Gene3D" id="1.10.3720.10">
    <property type="entry name" value="MetI-like"/>
    <property type="match status" value="1"/>
</dbReference>
<dbReference type="GO" id="GO:0055085">
    <property type="term" value="P:transmembrane transport"/>
    <property type="evidence" value="ECO:0007669"/>
    <property type="project" value="InterPro"/>
</dbReference>
<organism evidence="9 10">
    <name type="scientific">Stella humosa</name>
    <dbReference type="NCBI Taxonomy" id="94"/>
    <lineage>
        <taxon>Bacteria</taxon>
        <taxon>Pseudomonadati</taxon>
        <taxon>Pseudomonadota</taxon>
        <taxon>Alphaproteobacteria</taxon>
        <taxon>Rhodospirillales</taxon>
        <taxon>Stellaceae</taxon>
        <taxon>Stella</taxon>
    </lineage>
</organism>
<dbReference type="Pfam" id="PF00528">
    <property type="entry name" value="BPD_transp_1"/>
    <property type="match status" value="1"/>
</dbReference>
<dbReference type="SUPFAM" id="SSF161098">
    <property type="entry name" value="MetI-like"/>
    <property type="match status" value="1"/>
</dbReference>
<dbReference type="PANTHER" id="PTHR43744">
    <property type="entry name" value="ABC TRANSPORTER PERMEASE PROTEIN MG189-RELATED-RELATED"/>
    <property type="match status" value="1"/>
</dbReference>
<accession>A0A3N1M987</accession>
<evidence type="ECO:0000256" key="7">
    <source>
        <dbReference type="RuleBase" id="RU363032"/>
    </source>
</evidence>
<keyword evidence="6 7" id="KW-0472">Membrane</keyword>
<feature type="transmembrane region" description="Helical" evidence="7">
    <location>
        <begin position="20"/>
        <end position="42"/>
    </location>
</feature>
<dbReference type="PANTHER" id="PTHR43744:SF12">
    <property type="entry name" value="ABC TRANSPORTER PERMEASE PROTEIN MG189-RELATED"/>
    <property type="match status" value="1"/>
</dbReference>
<keyword evidence="5 7" id="KW-1133">Transmembrane helix</keyword>
<dbReference type="InterPro" id="IPR000515">
    <property type="entry name" value="MetI-like"/>
</dbReference>